<dbReference type="GeneID" id="31017234"/>
<proteinExistence type="predicted"/>
<organism evidence="2 3">
    <name type="scientific">Diplodia corticola</name>
    <dbReference type="NCBI Taxonomy" id="236234"/>
    <lineage>
        <taxon>Eukaryota</taxon>
        <taxon>Fungi</taxon>
        <taxon>Dikarya</taxon>
        <taxon>Ascomycota</taxon>
        <taxon>Pezizomycotina</taxon>
        <taxon>Dothideomycetes</taxon>
        <taxon>Dothideomycetes incertae sedis</taxon>
        <taxon>Botryosphaeriales</taxon>
        <taxon>Botryosphaeriaceae</taxon>
        <taxon>Diplodia</taxon>
    </lineage>
</organism>
<feature type="compositionally biased region" description="Basic and acidic residues" evidence="1">
    <location>
        <begin position="16"/>
        <end position="40"/>
    </location>
</feature>
<keyword evidence="3" id="KW-1185">Reference proteome</keyword>
<evidence type="ECO:0000256" key="1">
    <source>
        <dbReference type="SAM" id="MobiDB-lite"/>
    </source>
</evidence>
<dbReference type="OrthoDB" id="10474942at2759"/>
<comment type="caution">
    <text evidence="2">The sequence shown here is derived from an EMBL/GenBank/DDBJ whole genome shotgun (WGS) entry which is preliminary data.</text>
</comment>
<evidence type="ECO:0000313" key="3">
    <source>
        <dbReference type="Proteomes" id="UP000183809"/>
    </source>
</evidence>
<dbReference type="AlphaFoldDB" id="A0A1J9RS12"/>
<dbReference type="EMBL" id="MNUE01000051">
    <property type="protein sequence ID" value="OJD31223.1"/>
    <property type="molecule type" value="Genomic_DNA"/>
</dbReference>
<name>A0A1J9RS12_9PEZI</name>
<feature type="region of interest" description="Disordered" evidence="1">
    <location>
        <begin position="1"/>
        <end position="40"/>
    </location>
</feature>
<accession>A0A1J9RS12</accession>
<evidence type="ECO:0000313" key="2">
    <source>
        <dbReference type="EMBL" id="OJD31223.1"/>
    </source>
</evidence>
<dbReference type="Proteomes" id="UP000183809">
    <property type="component" value="Unassembled WGS sequence"/>
</dbReference>
<dbReference type="RefSeq" id="XP_020127483.1">
    <property type="nucleotide sequence ID" value="XM_020276973.1"/>
</dbReference>
<protein>
    <submittedName>
        <fullName evidence="2">Uncharacterized protein</fullName>
    </submittedName>
</protein>
<reference evidence="2 3" key="1">
    <citation type="submission" date="2016-10" db="EMBL/GenBank/DDBJ databases">
        <title>Proteomics and genomics reveal pathogen-plant mechanisms compatible with a hemibiotrophic lifestyle of Diplodia corticola.</title>
        <authorList>
            <person name="Fernandes I."/>
            <person name="De Jonge R."/>
            <person name="Van De Peer Y."/>
            <person name="Devreese B."/>
            <person name="Alves A."/>
            <person name="Esteves A.C."/>
        </authorList>
    </citation>
    <scope>NUCLEOTIDE SEQUENCE [LARGE SCALE GENOMIC DNA]</scope>
    <source>
        <strain evidence="2 3">CBS 112549</strain>
    </source>
</reference>
<gene>
    <name evidence="2" type="ORF">BKCO1_5100052</name>
</gene>
<sequence>MENGQPCENVQPVDGHQSEEDYPEAKIPEYRADVERKKKSGKYEQEYHIGQKVKVREKVGGVSRMITVTVHKAQETKRKGWEYQLKTASGPLFGNGAWVKEEDIRS</sequence>